<evidence type="ECO:0000313" key="18">
    <source>
        <dbReference type="EMBL" id="KAJ1911881.1"/>
    </source>
</evidence>
<evidence type="ECO:0000256" key="15">
    <source>
        <dbReference type="SAM" id="MobiDB-lite"/>
    </source>
</evidence>
<keyword evidence="5" id="KW-0808">Transferase</keyword>
<keyword evidence="12 16" id="KW-1133">Transmembrane helix</keyword>
<dbReference type="GO" id="GO:0061630">
    <property type="term" value="F:ubiquitin protein ligase activity"/>
    <property type="evidence" value="ECO:0007669"/>
    <property type="project" value="UniProtKB-EC"/>
</dbReference>
<dbReference type="GO" id="GO:0008270">
    <property type="term" value="F:zinc ion binding"/>
    <property type="evidence" value="ECO:0007669"/>
    <property type="project" value="UniProtKB-KW"/>
</dbReference>
<evidence type="ECO:0000256" key="7">
    <source>
        <dbReference type="ARBA" id="ARBA00022723"/>
    </source>
</evidence>
<dbReference type="SUPFAM" id="SSF57850">
    <property type="entry name" value="RING/U-box"/>
    <property type="match status" value="1"/>
</dbReference>
<dbReference type="GO" id="GO:0043161">
    <property type="term" value="P:proteasome-mediated ubiquitin-dependent protein catabolic process"/>
    <property type="evidence" value="ECO:0007669"/>
    <property type="project" value="TreeGrafter"/>
</dbReference>
<dbReference type="PANTHER" id="PTHR22763:SF162">
    <property type="entry name" value="TRANSMEMBRANE E3 UBIQUITIN-PROTEIN LIGASE 1"/>
    <property type="match status" value="1"/>
</dbReference>
<keyword evidence="6 16" id="KW-0812">Transmembrane</keyword>
<name>A0A9W7ZT15_9FUNG</name>
<proteinExistence type="predicted"/>
<dbReference type="InterPro" id="IPR013083">
    <property type="entry name" value="Znf_RING/FYVE/PHD"/>
</dbReference>
<dbReference type="PANTHER" id="PTHR22763">
    <property type="entry name" value="RING ZINC FINGER PROTEIN"/>
    <property type="match status" value="1"/>
</dbReference>
<keyword evidence="19" id="KW-1185">Reference proteome</keyword>
<feature type="transmembrane region" description="Helical" evidence="16">
    <location>
        <begin position="269"/>
        <end position="290"/>
    </location>
</feature>
<dbReference type="GO" id="GO:0044695">
    <property type="term" value="C:Dsc E3 ubiquitin ligase complex"/>
    <property type="evidence" value="ECO:0007669"/>
    <property type="project" value="TreeGrafter"/>
</dbReference>
<gene>
    <name evidence="18" type="ORF">H4219_005799</name>
</gene>
<dbReference type="Pfam" id="PF11145">
    <property type="entry name" value="DUF2921"/>
    <property type="match status" value="1"/>
</dbReference>
<evidence type="ECO:0000256" key="5">
    <source>
        <dbReference type="ARBA" id="ARBA00022679"/>
    </source>
</evidence>
<feature type="transmembrane region" description="Helical" evidence="16">
    <location>
        <begin position="226"/>
        <end position="249"/>
    </location>
</feature>
<dbReference type="SMART" id="SM00184">
    <property type="entry name" value="RING"/>
    <property type="match status" value="1"/>
</dbReference>
<feature type="domain" description="RING-type" evidence="17">
    <location>
        <begin position="378"/>
        <end position="427"/>
    </location>
</feature>
<feature type="region of interest" description="Disordered" evidence="15">
    <location>
        <begin position="319"/>
        <end position="339"/>
    </location>
</feature>
<sequence>MDAMIDSTSGPEYSTPANNSNGKLYIALDSTPSFLKSVNYVVSFLQLSNPHYNIDIHAEGIHWVDTGIITLYEGQPTRAMFEQSKSVFQQVYKKKLGSSPRYTDVNHGCEFQVFVKLKPKVPHGHGYHTIDKNGRAKTPTLDIGYGRSKRGAYSHLSMPWGSSILYSPNCKTLFTVPQPLAGLKISRFFDKAITLAEISSMIVVLQILLFIRQFRYSQTPSRASKVSYYTVAAHFRVEYIFVASVLRLALPLYAFACPKNIFFIEPSPYIWILCAWVCLQIIILISQDIFGPRYFVPQRYIPPRYNYHQAIHIVDEESPASPHDSLENPRTEVHGDPDVAQDTALNVPHQGHTGYPPHNDYDITTPLKPLKYAGTRDCAICIQSIDIKNSPSTLSNLKYMVTPCHHLFHTECLEEWMDIKLECPICRSILPPI</sequence>
<dbReference type="AlphaFoldDB" id="A0A9W7ZT15"/>
<feature type="compositionally biased region" description="Basic and acidic residues" evidence="15">
    <location>
        <begin position="324"/>
        <end position="337"/>
    </location>
</feature>
<reference evidence="18" key="1">
    <citation type="submission" date="2022-07" db="EMBL/GenBank/DDBJ databases">
        <title>Phylogenomic reconstructions and comparative analyses of Kickxellomycotina fungi.</title>
        <authorList>
            <person name="Reynolds N.K."/>
            <person name="Stajich J.E."/>
            <person name="Barry K."/>
            <person name="Grigoriev I.V."/>
            <person name="Crous P."/>
            <person name="Smith M.E."/>
        </authorList>
    </citation>
    <scope>NUCLEOTIDE SEQUENCE</scope>
    <source>
        <strain evidence="18">NBRC 100468</strain>
    </source>
</reference>
<evidence type="ECO:0000256" key="11">
    <source>
        <dbReference type="ARBA" id="ARBA00022833"/>
    </source>
</evidence>
<evidence type="ECO:0000256" key="14">
    <source>
        <dbReference type="PROSITE-ProRule" id="PRU00175"/>
    </source>
</evidence>
<protein>
    <recommendedName>
        <fullName evidence="4">RING-type E3 ubiquitin transferase</fullName>
        <ecNumber evidence="4">2.3.2.27</ecNumber>
    </recommendedName>
</protein>
<evidence type="ECO:0000259" key="17">
    <source>
        <dbReference type="PROSITE" id="PS50089"/>
    </source>
</evidence>
<dbReference type="Pfam" id="PF13639">
    <property type="entry name" value="zf-RING_2"/>
    <property type="match status" value="1"/>
</dbReference>
<dbReference type="Gene3D" id="3.30.40.10">
    <property type="entry name" value="Zinc/RING finger domain, C3HC4 (zinc finger)"/>
    <property type="match status" value="1"/>
</dbReference>
<evidence type="ECO:0000256" key="13">
    <source>
        <dbReference type="ARBA" id="ARBA00023136"/>
    </source>
</evidence>
<evidence type="ECO:0000256" key="12">
    <source>
        <dbReference type="ARBA" id="ARBA00022989"/>
    </source>
</evidence>
<dbReference type="GO" id="GO:0012505">
    <property type="term" value="C:endomembrane system"/>
    <property type="evidence" value="ECO:0007669"/>
    <property type="project" value="UniProtKB-SubCell"/>
</dbReference>
<organism evidence="18 19">
    <name type="scientific">Mycoemilia scoparia</name>
    <dbReference type="NCBI Taxonomy" id="417184"/>
    <lineage>
        <taxon>Eukaryota</taxon>
        <taxon>Fungi</taxon>
        <taxon>Fungi incertae sedis</taxon>
        <taxon>Zoopagomycota</taxon>
        <taxon>Kickxellomycotina</taxon>
        <taxon>Kickxellomycetes</taxon>
        <taxon>Kickxellales</taxon>
        <taxon>Kickxellaceae</taxon>
        <taxon>Mycoemilia</taxon>
    </lineage>
</organism>
<accession>A0A9W7ZT15</accession>
<dbReference type="EMBL" id="JANBPU010000399">
    <property type="protein sequence ID" value="KAJ1911881.1"/>
    <property type="molecule type" value="Genomic_DNA"/>
</dbReference>
<keyword evidence="13 16" id="KW-0472">Membrane</keyword>
<keyword evidence="11" id="KW-0862">Zinc</keyword>
<evidence type="ECO:0000256" key="16">
    <source>
        <dbReference type="SAM" id="Phobius"/>
    </source>
</evidence>
<comment type="subcellular location">
    <subcellularLocation>
        <location evidence="2">Endomembrane system</location>
        <topology evidence="2">Multi-pass membrane protein</topology>
    </subcellularLocation>
</comment>
<evidence type="ECO:0000256" key="6">
    <source>
        <dbReference type="ARBA" id="ARBA00022692"/>
    </source>
</evidence>
<keyword evidence="9 14" id="KW-0863">Zinc-finger</keyword>
<dbReference type="InterPro" id="IPR050731">
    <property type="entry name" value="HRD1_E3_ubiq-ligases"/>
</dbReference>
<dbReference type="EC" id="2.3.2.27" evidence="4"/>
<comment type="caution">
    <text evidence="18">The sequence shown here is derived from an EMBL/GenBank/DDBJ whole genome shotgun (WGS) entry which is preliminary data.</text>
</comment>
<evidence type="ECO:0000256" key="2">
    <source>
        <dbReference type="ARBA" id="ARBA00004127"/>
    </source>
</evidence>
<keyword evidence="10" id="KW-0833">Ubl conjugation pathway</keyword>
<dbReference type="PROSITE" id="PS50089">
    <property type="entry name" value="ZF_RING_2"/>
    <property type="match status" value="1"/>
</dbReference>
<comment type="catalytic activity">
    <reaction evidence="1">
        <text>S-ubiquitinyl-[E2 ubiquitin-conjugating enzyme]-L-cysteine + [acceptor protein]-L-lysine = [E2 ubiquitin-conjugating enzyme]-L-cysteine + N(6)-ubiquitinyl-[acceptor protein]-L-lysine.</text>
        <dbReference type="EC" id="2.3.2.27"/>
    </reaction>
</comment>
<comment type="pathway">
    <text evidence="3">Protein modification; protein ubiquitination.</text>
</comment>
<evidence type="ECO:0000256" key="3">
    <source>
        <dbReference type="ARBA" id="ARBA00004906"/>
    </source>
</evidence>
<dbReference type="OrthoDB" id="9984778at2759"/>
<dbReference type="Proteomes" id="UP001150538">
    <property type="component" value="Unassembled WGS sequence"/>
</dbReference>
<evidence type="ECO:0000313" key="19">
    <source>
        <dbReference type="Proteomes" id="UP001150538"/>
    </source>
</evidence>
<dbReference type="InterPro" id="IPR001841">
    <property type="entry name" value="Znf_RING"/>
</dbReference>
<dbReference type="InterPro" id="IPR021319">
    <property type="entry name" value="DUF2921"/>
</dbReference>
<feature type="transmembrane region" description="Helical" evidence="16">
    <location>
        <begin position="192"/>
        <end position="214"/>
    </location>
</feature>
<evidence type="ECO:0000256" key="10">
    <source>
        <dbReference type="ARBA" id="ARBA00022786"/>
    </source>
</evidence>
<evidence type="ECO:0000256" key="9">
    <source>
        <dbReference type="ARBA" id="ARBA00022771"/>
    </source>
</evidence>
<evidence type="ECO:0000256" key="4">
    <source>
        <dbReference type="ARBA" id="ARBA00012483"/>
    </source>
</evidence>
<keyword evidence="8" id="KW-0732">Signal</keyword>
<evidence type="ECO:0000256" key="8">
    <source>
        <dbReference type="ARBA" id="ARBA00022729"/>
    </source>
</evidence>
<evidence type="ECO:0000256" key="1">
    <source>
        <dbReference type="ARBA" id="ARBA00000900"/>
    </source>
</evidence>
<keyword evidence="7" id="KW-0479">Metal-binding</keyword>